<reference evidence="2" key="1">
    <citation type="submission" date="2011-07" db="EMBL/GenBank/DDBJ databases">
        <title>Divergent evolution of antigenic variation in African trypanosomes.</title>
        <authorList>
            <person name="Jackson A.P."/>
            <person name="Berry A."/>
            <person name="Allison H.C."/>
            <person name="Burton P."/>
            <person name="Anderson J."/>
            <person name="Aslett M."/>
            <person name="Brown R."/>
            <person name="Corton N."/>
            <person name="Harris D."/>
            <person name="Hauser H."/>
            <person name="Gamble J."/>
            <person name="Gilderthorp R."/>
            <person name="McQuillan J."/>
            <person name="Quail M.A."/>
            <person name="Sanders M."/>
            <person name="Van Tonder A."/>
            <person name="Ginger M.L."/>
            <person name="Donelson J.E."/>
            <person name="Field M.C."/>
            <person name="Barry J.D."/>
            <person name="Berriman M."/>
            <person name="Hertz-Fowler C."/>
        </authorList>
    </citation>
    <scope>NUCLEOTIDE SEQUENCE [LARGE SCALE GENOMIC DNA]</scope>
    <source>
        <strain evidence="2">IL3000</strain>
    </source>
</reference>
<dbReference type="AlphaFoldDB" id="F9WCG1"/>
<evidence type="ECO:0000313" key="2">
    <source>
        <dbReference type="Proteomes" id="UP000000702"/>
    </source>
</evidence>
<gene>
    <name evidence="1" type="ORF">TCIL3000_0_55220</name>
</gene>
<protein>
    <submittedName>
        <fullName evidence="1">Uncharacterized protein</fullName>
    </submittedName>
</protein>
<evidence type="ECO:0000313" key="1">
    <source>
        <dbReference type="EMBL" id="CCD14954.1"/>
    </source>
</evidence>
<proteinExistence type="predicted"/>
<sequence>MVRGESCVGGRRSIKVATPSIYFPFKVTCRAPIPDCYTYLPVTESNNKLLNTVSTLPTVGGCVGATPSLSLLTTSALTGTIFCYRGSLACIKIHLARGTILLRILPSIARKYIVKIKLQGITIRCLHVVRIVF</sequence>
<keyword evidence="2" id="KW-1185">Reference proteome</keyword>
<dbReference type="Proteomes" id="UP000000702">
    <property type="component" value="Unassembled WGS sequence"/>
</dbReference>
<organism evidence="1 2">
    <name type="scientific">Trypanosoma congolense (strain IL3000)</name>
    <dbReference type="NCBI Taxonomy" id="1068625"/>
    <lineage>
        <taxon>Eukaryota</taxon>
        <taxon>Discoba</taxon>
        <taxon>Euglenozoa</taxon>
        <taxon>Kinetoplastea</taxon>
        <taxon>Metakinetoplastina</taxon>
        <taxon>Trypanosomatida</taxon>
        <taxon>Trypanosomatidae</taxon>
        <taxon>Trypanosoma</taxon>
        <taxon>Nannomonas</taxon>
    </lineage>
</organism>
<dbReference type="EMBL" id="CAEQ01001718">
    <property type="protein sequence ID" value="CCD14954.1"/>
    <property type="molecule type" value="Genomic_DNA"/>
</dbReference>
<reference evidence="1 2" key="2">
    <citation type="journal article" date="2012" name="Proc. Natl. Acad. Sci. U.S.A.">
        <title>Antigenic diversity is generated by distinct evolutionary mechanisms in African trypanosome species.</title>
        <authorList>
            <person name="Jackson A.P."/>
            <person name="Berry A."/>
            <person name="Aslett M."/>
            <person name="Allison H.C."/>
            <person name="Burton P."/>
            <person name="Vavrova-Anderson J."/>
            <person name="Brown R."/>
            <person name="Browne H."/>
            <person name="Corton N."/>
            <person name="Hauser H."/>
            <person name="Gamble J."/>
            <person name="Gilderthorp R."/>
            <person name="Marcello L."/>
            <person name="McQuillan J."/>
            <person name="Otto T.D."/>
            <person name="Quail M.A."/>
            <person name="Sanders M.J."/>
            <person name="van Tonder A."/>
            <person name="Ginger M.L."/>
            <person name="Field M.C."/>
            <person name="Barry J.D."/>
            <person name="Hertz-Fowler C."/>
            <person name="Berriman M."/>
        </authorList>
    </citation>
    <scope>NUCLEOTIDE SEQUENCE [LARGE SCALE GENOMIC DNA]</scope>
    <source>
        <strain evidence="1 2">IL3000</strain>
    </source>
</reference>
<accession>F9WCG1</accession>
<comment type="caution">
    <text evidence="1">The sequence shown here is derived from an EMBL/GenBank/DDBJ whole genome shotgun (WGS) entry which is preliminary data.</text>
</comment>
<name>F9WCG1_TRYCI</name>